<evidence type="ECO:0000259" key="1">
    <source>
        <dbReference type="Pfam" id="PF01928"/>
    </source>
</evidence>
<sequence>MYADISIKAHCASPSEAESTLLQHKADYVGLDMQTDTFYETELGKLKHRQGNIENVQMHYKREISGGMQKTEVLLYLKNPSPATVAQICDGKQILAQVKKLRKIFFIDNVKFHIDHLEGSGHFIEIEAIDLEGSLGINVLRQQCSYYKELLQLADEDLINDSYVDL</sequence>
<dbReference type="PANTHER" id="PTHR21028">
    <property type="entry name" value="SI:CH211-156B7.4"/>
    <property type="match status" value="1"/>
</dbReference>
<dbReference type="Pfam" id="PF01928">
    <property type="entry name" value="CYTH"/>
    <property type="match status" value="1"/>
</dbReference>
<dbReference type="InterPro" id="IPR023577">
    <property type="entry name" value="CYTH_domain"/>
</dbReference>
<dbReference type="Gene3D" id="2.40.320.10">
    <property type="entry name" value="Hypothetical Protein Pfu-838710-001"/>
    <property type="match status" value="1"/>
</dbReference>
<organism evidence="2 3">
    <name type="scientific">Pontibacter amylolyticus</name>
    <dbReference type="NCBI Taxonomy" id="1424080"/>
    <lineage>
        <taxon>Bacteria</taxon>
        <taxon>Pseudomonadati</taxon>
        <taxon>Bacteroidota</taxon>
        <taxon>Cytophagia</taxon>
        <taxon>Cytophagales</taxon>
        <taxon>Hymenobacteraceae</taxon>
        <taxon>Pontibacter</taxon>
    </lineage>
</organism>
<reference evidence="3" key="1">
    <citation type="journal article" date="2019" name="Int. J. Syst. Evol. Microbiol.">
        <title>The Global Catalogue of Microorganisms (GCM) 10K type strain sequencing project: providing services to taxonomists for standard genome sequencing and annotation.</title>
        <authorList>
            <consortium name="The Broad Institute Genomics Platform"/>
            <consortium name="The Broad Institute Genome Sequencing Center for Infectious Disease"/>
            <person name="Wu L."/>
            <person name="Ma J."/>
        </authorList>
    </citation>
    <scope>NUCLEOTIDE SEQUENCE [LARGE SCALE GENOMIC DNA]</scope>
    <source>
        <strain evidence="3">CGMCC 1.12749</strain>
    </source>
</reference>
<keyword evidence="3" id="KW-1185">Reference proteome</keyword>
<feature type="domain" description="CYTH" evidence="1">
    <location>
        <begin position="33"/>
        <end position="151"/>
    </location>
</feature>
<proteinExistence type="predicted"/>
<dbReference type="Proteomes" id="UP000634043">
    <property type="component" value="Unassembled WGS sequence"/>
</dbReference>
<evidence type="ECO:0000313" key="3">
    <source>
        <dbReference type="Proteomes" id="UP000634043"/>
    </source>
</evidence>
<protein>
    <recommendedName>
        <fullName evidence="1">CYTH domain-containing protein</fullName>
    </recommendedName>
</protein>
<dbReference type="InterPro" id="IPR008173">
    <property type="entry name" value="Adenylyl_cyclase_CyaB"/>
</dbReference>
<gene>
    <name evidence="2" type="ORF">GCM10011323_02950</name>
</gene>
<dbReference type="PANTHER" id="PTHR21028:SF2">
    <property type="entry name" value="CYTH DOMAIN-CONTAINING PROTEIN"/>
    <property type="match status" value="1"/>
</dbReference>
<dbReference type="SUPFAM" id="SSF55154">
    <property type="entry name" value="CYTH-like phosphatases"/>
    <property type="match status" value="1"/>
</dbReference>
<dbReference type="InterPro" id="IPR033469">
    <property type="entry name" value="CYTH-like_dom_sf"/>
</dbReference>
<dbReference type="RefSeq" id="WP_188499734.1">
    <property type="nucleotide sequence ID" value="NZ_BMFP01000001.1"/>
</dbReference>
<evidence type="ECO:0000313" key="2">
    <source>
        <dbReference type="EMBL" id="GGG01470.1"/>
    </source>
</evidence>
<dbReference type="CDD" id="cd07890">
    <property type="entry name" value="CYTH-like_AC_IV-like"/>
    <property type="match status" value="1"/>
</dbReference>
<name>A0ABQ1VVP3_9BACT</name>
<dbReference type="EMBL" id="BMFP01000001">
    <property type="protein sequence ID" value="GGG01470.1"/>
    <property type="molecule type" value="Genomic_DNA"/>
</dbReference>
<accession>A0ABQ1VVP3</accession>
<comment type="caution">
    <text evidence="2">The sequence shown here is derived from an EMBL/GenBank/DDBJ whole genome shotgun (WGS) entry which is preliminary data.</text>
</comment>